<feature type="region of interest" description="Disordered" evidence="7">
    <location>
        <begin position="127"/>
        <end position="146"/>
    </location>
</feature>
<keyword evidence="3 8" id="KW-0732">Signal</keyword>
<reference evidence="10" key="3">
    <citation type="submission" date="2025-09" db="UniProtKB">
        <authorList>
            <consortium name="Ensembl"/>
        </authorList>
    </citation>
    <scope>IDENTIFICATION</scope>
</reference>
<dbReference type="InParanoid" id="A0A672F695"/>
<feature type="domain" description="Agouti" evidence="9">
    <location>
        <begin position="87"/>
        <end position="125"/>
    </location>
</feature>
<proteinExistence type="predicted"/>
<feature type="region of interest" description="Disordered" evidence="7">
    <location>
        <begin position="59"/>
        <end position="78"/>
    </location>
</feature>
<dbReference type="Proteomes" id="UP000472267">
    <property type="component" value="Chromosome 9"/>
</dbReference>
<evidence type="ECO:0000313" key="10">
    <source>
        <dbReference type="Ensembl" id="ENSSFAP00005000952.1"/>
    </source>
</evidence>
<dbReference type="SMART" id="SM00792">
    <property type="entry name" value="Agouti"/>
    <property type="match status" value="1"/>
</dbReference>
<comment type="subcellular location">
    <subcellularLocation>
        <location evidence="1">Secreted</location>
    </subcellularLocation>
</comment>
<reference evidence="10" key="2">
    <citation type="submission" date="2025-08" db="UniProtKB">
        <authorList>
            <consortium name="Ensembl"/>
        </authorList>
    </citation>
    <scope>IDENTIFICATION</scope>
</reference>
<feature type="compositionally biased region" description="Pro residues" evidence="7">
    <location>
        <begin position="63"/>
        <end position="72"/>
    </location>
</feature>
<comment type="caution">
    <text evidence="6">Lacks conserved residue(s) required for the propagation of feature annotation.</text>
</comment>
<keyword evidence="4" id="KW-0960">Knottin</keyword>
<dbReference type="InterPro" id="IPR036836">
    <property type="entry name" value="Agouti_dom_sf"/>
</dbReference>
<dbReference type="GO" id="GO:2000253">
    <property type="term" value="P:positive regulation of feeding behavior"/>
    <property type="evidence" value="ECO:0007669"/>
    <property type="project" value="TreeGrafter"/>
</dbReference>
<organism evidence="10 11">
    <name type="scientific">Salarias fasciatus</name>
    <name type="common">Jewelled blenny</name>
    <name type="synonym">Blennius fasciatus</name>
    <dbReference type="NCBI Taxonomy" id="181472"/>
    <lineage>
        <taxon>Eukaryota</taxon>
        <taxon>Metazoa</taxon>
        <taxon>Chordata</taxon>
        <taxon>Craniata</taxon>
        <taxon>Vertebrata</taxon>
        <taxon>Euteleostomi</taxon>
        <taxon>Actinopterygii</taxon>
        <taxon>Neopterygii</taxon>
        <taxon>Teleostei</taxon>
        <taxon>Neoteleostei</taxon>
        <taxon>Acanthomorphata</taxon>
        <taxon>Ovalentaria</taxon>
        <taxon>Blenniimorphae</taxon>
        <taxon>Blenniiformes</taxon>
        <taxon>Blennioidei</taxon>
        <taxon>Blenniidae</taxon>
        <taxon>Salariinae</taxon>
        <taxon>Salarias</taxon>
    </lineage>
</organism>
<evidence type="ECO:0000256" key="8">
    <source>
        <dbReference type="SAM" id="SignalP"/>
    </source>
</evidence>
<evidence type="ECO:0000256" key="3">
    <source>
        <dbReference type="ARBA" id="ARBA00022729"/>
    </source>
</evidence>
<feature type="chain" id="PRO_5025364393" description="Agouti domain-containing protein" evidence="8">
    <location>
        <begin position="20"/>
        <end position="146"/>
    </location>
</feature>
<dbReference type="InterPro" id="IPR007733">
    <property type="entry name" value="Agouti"/>
</dbReference>
<evidence type="ECO:0000313" key="11">
    <source>
        <dbReference type="Proteomes" id="UP000472267"/>
    </source>
</evidence>
<dbReference type="PROSITE" id="PS51150">
    <property type="entry name" value="AGOUTI_2"/>
    <property type="match status" value="1"/>
</dbReference>
<dbReference type="GO" id="GO:0007218">
    <property type="term" value="P:neuropeptide signaling pathway"/>
    <property type="evidence" value="ECO:0007669"/>
    <property type="project" value="TreeGrafter"/>
</dbReference>
<dbReference type="PANTHER" id="PTHR16551">
    <property type="entry name" value="AGOUTI RELATED"/>
    <property type="match status" value="1"/>
</dbReference>
<feature type="disulfide bond" evidence="6">
    <location>
        <begin position="100"/>
        <end position="118"/>
    </location>
</feature>
<feature type="disulfide bond" evidence="6">
    <location>
        <begin position="109"/>
        <end position="116"/>
    </location>
</feature>
<accession>A0A672F695</accession>
<keyword evidence="11" id="KW-1185">Reference proteome</keyword>
<dbReference type="GO" id="GO:0009755">
    <property type="term" value="P:hormone-mediated signaling pathway"/>
    <property type="evidence" value="ECO:0007669"/>
    <property type="project" value="InterPro"/>
</dbReference>
<dbReference type="GO" id="GO:0005615">
    <property type="term" value="C:extracellular space"/>
    <property type="evidence" value="ECO:0007669"/>
    <property type="project" value="TreeGrafter"/>
</dbReference>
<dbReference type="AlphaFoldDB" id="A0A672F695"/>
<sequence length="146" mass="15946">MKLSALALLCLLQLALVHGGLFSRHELQASSRGAGSPNQSRVRPLFARRGQLERQRIHVPKPKVAPGPPNHVPAPAKKEANAAKPPCSQLTHTCLPLSGCCDAHASCHCRFFNTICYCRRVKPQHESRHNASASKPGKKYTNATEQ</sequence>
<keyword evidence="2" id="KW-0964">Secreted</keyword>
<keyword evidence="5 6" id="KW-1015">Disulfide bond</keyword>
<evidence type="ECO:0000256" key="4">
    <source>
        <dbReference type="ARBA" id="ARBA00022854"/>
    </source>
</evidence>
<dbReference type="Pfam" id="PF05039">
    <property type="entry name" value="Agouti"/>
    <property type="match status" value="1"/>
</dbReference>
<evidence type="ECO:0000256" key="7">
    <source>
        <dbReference type="SAM" id="MobiDB-lite"/>
    </source>
</evidence>
<dbReference type="GO" id="GO:0008343">
    <property type="term" value="P:adult feeding behavior"/>
    <property type="evidence" value="ECO:0007669"/>
    <property type="project" value="TreeGrafter"/>
</dbReference>
<name>A0A672F695_SALFA</name>
<evidence type="ECO:0000256" key="6">
    <source>
        <dbReference type="PROSITE-ProRule" id="PRU00494"/>
    </source>
</evidence>
<evidence type="ECO:0000256" key="2">
    <source>
        <dbReference type="ARBA" id="ARBA00022525"/>
    </source>
</evidence>
<evidence type="ECO:0000256" key="1">
    <source>
        <dbReference type="ARBA" id="ARBA00004613"/>
    </source>
</evidence>
<protein>
    <recommendedName>
        <fullName evidence="9">Agouti domain-containing protein</fullName>
    </recommendedName>
</protein>
<dbReference type="GO" id="GO:0005184">
    <property type="term" value="F:neuropeptide hormone activity"/>
    <property type="evidence" value="ECO:0007669"/>
    <property type="project" value="TreeGrafter"/>
</dbReference>
<dbReference type="OMA" id="ICFCRKA"/>
<feature type="signal peptide" evidence="8">
    <location>
        <begin position="1"/>
        <end position="19"/>
    </location>
</feature>
<dbReference type="Gene3D" id="4.10.760.10">
    <property type="entry name" value="Agouti domain"/>
    <property type="match status" value="1"/>
</dbReference>
<dbReference type="InterPro" id="IPR027300">
    <property type="entry name" value="Agouti_dom"/>
</dbReference>
<evidence type="ECO:0000256" key="5">
    <source>
        <dbReference type="ARBA" id="ARBA00023157"/>
    </source>
</evidence>
<reference evidence="10" key="1">
    <citation type="submission" date="2019-06" db="EMBL/GenBank/DDBJ databases">
        <authorList>
            <consortium name="Wellcome Sanger Institute Data Sharing"/>
        </authorList>
    </citation>
    <scope>NUCLEOTIDE SEQUENCE [LARGE SCALE GENOMIC DNA]</scope>
</reference>
<evidence type="ECO:0000259" key="9">
    <source>
        <dbReference type="PROSITE" id="PS51150"/>
    </source>
</evidence>
<dbReference type="GO" id="GO:0070996">
    <property type="term" value="F:type 1 melanocortin receptor binding"/>
    <property type="evidence" value="ECO:0007669"/>
    <property type="project" value="TreeGrafter"/>
</dbReference>
<dbReference type="PANTHER" id="PTHR16551:SF5">
    <property type="entry name" value="AGOUTI-RELATED PEPTIDE 2"/>
    <property type="match status" value="1"/>
</dbReference>
<dbReference type="SUPFAM" id="SSF57055">
    <property type="entry name" value="Agouti-related protein"/>
    <property type="match status" value="1"/>
</dbReference>
<dbReference type="Ensembl" id="ENSSFAT00005000987.1">
    <property type="protein sequence ID" value="ENSSFAP00005000952.1"/>
    <property type="gene ID" value="ENSSFAG00005000651.1"/>
</dbReference>